<protein>
    <recommendedName>
        <fullName evidence="8">TF-B3 domain-containing protein</fullName>
    </recommendedName>
</protein>
<evidence type="ECO:0000256" key="5">
    <source>
        <dbReference type="ARBA" id="ARBA00023242"/>
    </source>
</evidence>
<evidence type="ECO:0000313" key="6">
    <source>
        <dbReference type="EMBL" id="RZB65163.1"/>
    </source>
</evidence>
<dbReference type="EMBL" id="QZWG01000015">
    <property type="protein sequence ID" value="RZB65163.1"/>
    <property type="molecule type" value="Genomic_DNA"/>
</dbReference>
<comment type="subcellular location">
    <subcellularLocation>
        <location evidence="1">Nucleus</location>
    </subcellularLocation>
</comment>
<reference evidence="6 7" key="1">
    <citation type="submission" date="2018-09" db="EMBL/GenBank/DDBJ databases">
        <title>A high-quality reference genome of wild soybean provides a powerful tool to mine soybean genomes.</title>
        <authorList>
            <person name="Xie M."/>
            <person name="Chung C.Y.L."/>
            <person name="Li M.-W."/>
            <person name="Wong F.-L."/>
            <person name="Chan T.-F."/>
            <person name="Lam H.-M."/>
        </authorList>
    </citation>
    <scope>NUCLEOTIDE SEQUENCE [LARGE SCALE GENOMIC DNA]</scope>
    <source>
        <strain evidence="7">cv. W05</strain>
        <tissue evidence="6">Hypocotyl of etiolated seedlings</tissue>
    </source>
</reference>
<keyword evidence="5" id="KW-0539">Nucleus</keyword>
<keyword evidence="4" id="KW-0804">Transcription</keyword>
<dbReference type="GO" id="GO:0003677">
    <property type="term" value="F:DNA binding"/>
    <property type="evidence" value="ECO:0007669"/>
    <property type="project" value="UniProtKB-KW"/>
</dbReference>
<dbReference type="GO" id="GO:0005634">
    <property type="term" value="C:nucleus"/>
    <property type="evidence" value="ECO:0007669"/>
    <property type="project" value="UniProtKB-SubCell"/>
</dbReference>
<evidence type="ECO:0000256" key="4">
    <source>
        <dbReference type="ARBA" id="ARBA00023163"/>
    </source>
</evidence>
<evidence type="ECO:0000313" key="7">
    <source>
        <dbReference type="Proteomes" id="UP000289340"/>
    </source>
</evidence>
<dbReference type="InterPro" id="IPR015300">
    <property type="entry name" value="DNA-bd_pseudobarrel_sf"/>
</dbReference>
<accession>A0A445GVF4</accession>
<comment type="caution">
    <text evidence="6">The sequence shown here is derived from an EMBL/GenBank/DDBJ whole genome shotgun (WGS) entry which is preliminary data.</text>
</comment>
<dbReference type="Proteomes" id="UP000289340">
    <property type="component" value="Chromosome 15"/>
</dbReference>
<proteinExistence type="predicted"/>
<evidence type="ECO:0000256" key="3">
    <source>
        <dbReference type="ARBA" id="ARBA00023125"/>
    </source>
</evidence>
<dbReference type="SUPFAM" id="SSF101936">
    <property type="entry name" value="DNA-binding pseudobarrel domain"/>
    <property type="match status" value="1"/>
</dbReference>
<evidence type="ECO:0000256" key="1">
    <source>
        <dbReference type="ARBA" id="ARBA00004123"/>
    </source>
</evidence>
<evidence type="ECO:0008006" key="8">
    <source>
        <dbReference type="Google" id="ProtNLM"/>
    </source>
</evidence>
<evidence type="ECO:0000256" key="2">
    <source>
        <dbReference type="ARBA" id="ARBA00023015"/>
    </source>
</evidence>
<keyword evidence="3" id="KW-0238">DNA-binding</keyword>
<name>A0A445GVF4_GLYSO</name>
<keyword evidence="7" id="KW-1185">Reference proteome</keyword>
<sequence>MPPLEQQTCGRPVPRLTTRKYVWTTEVTQSMLGASYPLVLPTSVGPYVHACAQHMTILRKHAPALQWNVIVNGEKYITRPWYQFLVDSDFIHGDEISFYFRSYDKVWEMVIRRQKDWEDTDSD</sequence>
<keyword evidence="2" id="KW-0805">Transcription regulation</keyword>
<organism evidence="6 7">
    <name type="scientific">Glycine soja</name>
    <name type="common">Wild soybean</name>
    <dbReference type="NCBI Taxonomy" id="3848"/>
    <lineage>
        <taxon>Eukaryota</taxon>
        <taxon>Viridiplantae</taxon>
        <taxon>Streptophyta</taxon>
        <taxon>Embryophyta</taxon>
        <taxon>Tracheophyta</taxon>
        <taxon>Spermatophyta</taxon>
        <taxon>Magnoliopsida</taxon>
        <taxon>eudicotyledons</taxon>
        <taxon>Gunneridae</taxon>
        <taxon>Pentapetalae</taxon>
        <taxon>rosids</taxon>
        <taxon>fabids</taxon>
        <taxon>Fabales</taxon>
        <taxon>Fabaceae</taxon>
        <taxon>Papilionoideae</taxon>
        <taxon>50 kb inversion clade</taxon>
        <taxon>NPAAA clade</taxon>
        <taxon>indigoferoid/millettioid clade</taxon>
        <taxon>Phaseoleae</taxon>
        <taxon>Glycine</taxon>
        <taxon>Glycine subgen. Soja</taxon>
    </lineage>
</organism>
<gene>
    <name evidence="6" type="ORF">D0Y65_041282</name>
</gene>
<dbReference type="AlphaFoldDB" id="A0A445GVF4"/>